<proteinExistence type="predicted"/>
<evidence type="ECO:0000256" key="1">
    <source>
        <dbReference type="SAM" id="SignalP"/>
    </source>
</evidence>
<feature type="chain" id="PRO_5046575926" description="DUF11 domain-containing protein" evidence="1">
    <location>
        <begin position="35"/>
        <end position="440"/>
    </location>
</feature>
<accession>A0ABQ3Y5U0</accession>
<dbReference type="Proteomes" id="UP000609879">
    <property type="component" value="Unassembled WGS sequence"/>
</dbReference>
<reference evidence="2 3" key="1">
    <citation type="submission" date="2021-01" db="EMBL/GenBank/DDBJ databases">
        <title>Whole genome shotgun sequence of Actinoplanes deccanensis NBRC 13994.</title>
        <authorList>
            <person name="Komaki H."/>
            <person name="Tamura T."/>
        </authorList>
    </citation>
    <scope>NUCLEOTIDE SEQUENCE [LARGE SCALE GENOMIC DNA]</scope>
    <source>
        <strain evidence="2 3">NBRC 13994</strain>
    </source>
</reference>
<name>A0ABQ3Y5U0_9ACTN</name>
<protein>
    <recommendedName>
        <fullName evidence="4">DUF11 domain-containing protein</fullName>
    </recommendedName>
</protein>
<evidence type="ECO:0000313" key="2">
    <source>
        <dbReference type="EMBL" id="GID75368.1"/>
    </source>
</evidence>
<evidence type="ECO:0008006" key="4">
    <source>
        <dbReference type="Google" id="ProtNLM"/>
    </source>
</evidence>
<organism evidence="2 3">
    <name type="scientific">Paractinoplanes deccanensis</name>
    <dbReference type="NCBI Taxonomy" id="113561"/>
    <lineage>
        <taxon>Bacteria</taxon>
        <taxon>Bacillati</taxon>
        <taxon>Actinomycetota</taxon>
        <taxon>Actinomycetes</taxon>
        <taxon>Micromonosporales</taxon>
        <taxon>Micromonosporaceae</taxon>
        <taxon>Paractinoplanes</taxon>
    </lineage>
</organism>
<keyword evidence="1" id="KW-0732">Signal</keyword>
<feature type="signal peptide" evidence="1">
    <location>
        <begin position="1"/>
        <end position="34"/>
    </location>
</feature>
<dbReference type="InterPro" id="IPR013783">
    <property type="entry name" value="Ig-like_fold"/>
</dbReference>
<gene>
    <name evidence="2" type="ORF">Ade02nite_40090</name>
</gene>
<comment type="caution">
    <text evidence="2">The sequence shown here is derived from an EMBL/GenBank/DDBJ whole genome shotgun (WGS) entry which is preliminary data.</text>
</comment>
<evidence type="ECO:0000313" key="3">
    <source>
        <dbReference type="Proteomes" id="UP000609879"/>
    </source>
</evidence>
<dbReference type="Gene3D" id="2.60.40.10">
    <property type="entry name" value="Immunoglobulins"/>
    <property type="match status" value="1"/>
</dbReference>
<dbReference type="RefSeq" id="WP_203765636.1">
    <property type="nucleotide sequence ID" value="NZ_BAAABO010000019.1"/>
</dbReference>
<keyword evidence="3" id="KW-1185">Reference proteome</keyword>
<dbReference type="EMBL" id="BOMI01000077">
    <property type="protein sequence ID" value="GID75368.1"/>
    <property type="molecule type" value="Genomic_DNA"/>
</dbReference>
<sequence>MRSSPYQKDLINGEMMINLSVPARMVLASMPVLAVTAFPSVAAAAAPRTADLAFEWRPTVTDVSYVGGMGARAYVQAFATNVGTSAAPGVTFHFTPPPGATMDPAENEPFGWTCDTSDPVWACTNGRTVEAGAFEYLNLSVLLPAGTVGDTVAMRGSVSTTAAERSLRNNGGETTFRYVVPRPADIAVNSVSVVPSYQVKAGEQFDVYVELDNIGGSPADDVTVRVPLPPTVRPASLDPEYPGWSCAEADGAVTCARDSAYDISQPYNLLRLRLVAGPGTPDGPLVLTATAATTSPELSSENNVAQGGTVYLAEGVMSGHAWLDNDRDGLRDPDEPSAYGKVGKIEFVLEGTEPTWDVPRGYLDEQGTYSTRLKPGRYVANVYLMDGLPYEFTTPDAGDDALDSDVVGSTGGYYNRGWSAVVDVTDAGETVVDIGLAPVA</sequence>